<evidence type="ECO:0000313" key="1">
    <source>
        <dbReference type="EMBL" id="MBA0582803.1"/>
    </source>
</evidence>
<feature type="non-terminal residue" evidence="1">
    <location>
        <position position="80"/>
    </location>
</feature>
<comment type="caution">
    <text evidence="1">The sequence shown here is derived from an EMBL/GenBank/DDBJ whole genome shotgun (WGS) entry which is preliminary data.</text>
</comment>
<dbReference type="AlphaFoldDB" id="A0A7J8P0T3"/>
<reference evidence="1 2" key="1">
    <citation type="journal article" date="2019" name="Genome Biol. Evol.">
        <title>Insights into the evolution of the New World diploid cottons (Gossypium, subgenus Houzingenia) based on genome sequencing.</title>
        <authorList>
            <person name="Grover C.E."/>
            <person name="Arick M.A. 2nd"/>
            <person name="Thrash A."/>
            <person name="Conover J.L."/>
            <person name="Sanders W.S."/>
            <person name="Peterson D.G."/>
            <person name="Frelichowski J.E."/>
            <person name="Scheffler J.A."/>
            <person name="Scheffler B.E."/>
            <person name="Wendel J.F."/>
        </authorList>
    </citation>
    <scope>NUCLEOTIDE SEQUENCE [LARGE SCALE GENOMIC DNA]</scope>
    <source>
        <strain evidence="1">8</strain>
        <tissue evidence="1">Leaf</tissue>
    </source>
</reference>
<dbReference type="EMBL" id="JABEZZ010000003">
    <property type="protein sequence ID" value="MBA0582803.1"/>
    <property type="molecule type" value="Genomic_DNA"/>
</dbReference>
<name>A0A7J8P0T3_GOSRA</name>
<dbReference type="Proteomes" id="UP000593578">
    <property type="component" value="Unassembled WGS sequence"/>
</dbReference>
<organism evidence="1 2">
    <name type="scientific">Gossypium raimondii</name>
    <name type="common">Peruvian cotton</name>
    <name type="synonym">Gossypium klotzschianum subsp. raimondii</name>
    <dbReference type="NCBI Taxonomy" id="29730"/>
    <lineage>
        <taxon>Eukaryota</taxon>
        <taxon>Viridiplantae</taxon>
        <taxon>Streptophyta</taxon>
        <taxon>Embryophyta</taxon>
        <taxon>Tracheophyta</taxon>
        <taxon>Spermatophyta</taxon>
        <taxon>Magnoliopsida</taxon>
        <taxon>eudicotyledons</taxon>
        <taxon>Gunneridae</taxon>
        <taxon>Pentapetalae</taxon>
        <taxon>rosids</taxon>
        <taxon>malvids</taxon>
        <taxon>Malvales</taxon>
        <taxon>Malvaceae</taxon>
        <taxon>Malvoideae</taxon>
        <taxon>Gossypium</taxon>
    </lineage>
</organism>
<sequence>MYRRFYAKKDGDFAACDNGSVANADGHMFMVIKGDPPLVILTLPTQLPCHTDGGVIEQLIILEDPPQYVRCWLEEDIRQS</sequence>
<accession>A0A7J8P0T3</accession>
<gene>
    <name evidence="1" type="ORF">Gorai_024935</name>
</gene>
<evidence type="ECO:0000313" key="2">
    <source>
        <dbReference type="Proteomes" id="UP000593578"/>
    </source>
</evidence>
<proteinExistence type="predicted"/>
<protein>
    <submittedName>
        <fullName evidence="1">Uncharacterized protein</fullName>
    </submittedName>
</protein>